<keyword evidence="1" id="KW-1133">Transmembrane helix</keyword>
<reference evidence="2" key="2">
    <citation type="submission" date="2022-01" db="EMBL/GenBank/DDBJ databases">
        <authorList>
            <person name="Yamashiro T."/>
            <person name="Shiraishi A."/>
            <person name="Satake H."/>
            <person name="Nakayama K."/>
        </authorList>
    </citation>
    <scope>NUCLEOTIDE SEQUENCE</scope>
</reference>
<proteinExistence type="predicted"/>
<sequence>MEIVPDEEEVTVDVIPLATKPQTIIDWKIHKEGKKIYYQIIRADGSLKLLMKKLEILKKNIKFRGGLLGLKDFLMLLELLLLLWKLLLLLEVKTVKLMLLVYKLLLLVFRVNAAERLQM</sequence>
<protein>
    <submittedName>
        <fullName evidence="2">Uncharacterized protein</fullName>
    </submittedName>
</protein>
<evidence type="ECO:0000313" key="2">
    <source>
        <dbReference type="EMBL" id="GJT41266.1"/>
    </source>
</evidence>
<dbReference type="EMBL" id="BQNB010015547">
    <property type="protein sequence ID" value="GJT41266.1"/>
    <property type="molecule type" value="Genomic_DNA"/>
</dbReference>
<evidence type="ECO:0000256" key="1">
    <source>
        <dbReference type="SAM" id="Phobius"/>
    </source>
</evidence>
<evidence type="ECO:0000313" key="3">
    <source>
        <dbReference type="Proteomes" id="UP001151760"/>
    </source>
</evidence>
<feature type="transmembrane region" description="Helical" evidence="1">
    <location>
        <begin position="94"/>
        <end position="113"/>
    </location>
</feature>
<organism evidence="2 3">
    <name type="scientific">Tanacetum coccineum</name>
    <dbReference type="NCBI Taxonomy" id="301880"/>
    <lineage>
        <taxon>Eukaryota</taxon>
        <taxon>Viridiplantae</taxon>
        <taxon>Streptophyta</taxon>
        <taxon>Embryophyta</taxon>
        <taxon>Tracheophyta</taxon>
        <taxon>Spermatophyta</taxon>
        <taxon>Magnoliopsida</taxon>
        <taxon>eudicotyledons</taxon>
        <taxon>Gunneridae</taxon>
        <taxon>Pentapetalae</taxon>
        <taxon>asterids</taxon>
        <taxon>campanulids</taxon>
        <taxon>Asterales</taxon>
        <taxon>Asteraceae</taxon>
        <taxon>Asteroideae</taxon>
        <taxon>Anthemideae</taxon>
        <taxon>Anthemidinae</taxon>
        <taxon>Tanacetum</taxon>
    </lineage>
</organism>
<dbReference type="Proteomes" id="UP001151760">
    <property type="component" value="Unassembled WGS sequence"/>
</dbReference>
<reference evidence="2" key="1">
    <citation type="journal article" date="2022" name="Int. J. Mol. Sci.">
        <title>Draft Genome of Tanacetum Coccineum: Genomic Comparison of Closely Related Tanacetum-Family Plants.</title>
        <authorList>
            <person name="Yamashiro T."/>
            <person name="Shiraishi A."/>
            <person name="Nakayama K."/>
            <person name="Satake H."/>
        </authorList>
    </citation>
    <scope>NUCLEOTIDE SEQUENCE</scope>
</reference>
<gene>
    <name evidence="2" type="ORF">Tco_0941131</name>
</gene>
<keyword evidence="1" id="KW-0472">Membrane</keyword>
<comment type="caution">
    <text evidence="2">The sequence shown here is derived from an EMBL/GenBank/DDBJ whole genome shotgun (WGS) entry which is preliminary data.</text>
</comment>
<keyword evidence="1" id="KW-0812">Transmembrane</keyword>
<name>A0ABQ5DSK7_9ASTR</name>
<keyword evidence="3" id="KW-1185">Reference proteome</keyword>
<accession>A0ABQ5DSK7</accession>